<protein>
    <recommendedName>
        <fullName evidence="2">Integrase zinc-binding domain-containing protein</fullName>
    </recommendedName>
</protein>
<proteinExistence type="predicted"/>
<evidence type="ECO:0000259" key="2">
    <source>
        <dbReference type="Pfam" id="PF17921"/>
    </source>
</evidence>
<dbReference type="FunFam" id="1.10.340.70:FF:000001">
    <property type="entry name" value="Retrovirus-related Pol polyprotein from transposon gypsy-like Protein"/>
    <property type="match status" value="1"/>
</dbReference>
<dbReference type="PANTHER" id="PTHR14222">
    <property type="entry name" value="CONDENSIN"/>
    <property type="match status" value="1"/>
</dbReference>
<dbReference type="GO" id="GO:0000779">
    <property type="term" value="C:condensed chromosome, centromeric region"/>
    <property type="evidence" value="ECO:0007669"/>
    <property type="project" value="TreeGrafter"/>
</dbReference>
<dbReference type="InterPro" id="IPR041588">
    <property type="entry name" value="Integrase_H2C2"/>
</dbReference>
<evidence type="ECO:0000313" key="3">
    <source>
        <dbReference type="EMBL" id="CAB0008951.1"/>
    </source>
</evidence>
<evidence type="ECO:0000313" key="4">
    <source>
        <dbReference type="Proteomes" id="UP000479000"/>
    </source>
</evidence>
<evidence type="ECO:0000256" key="1">
    <source>
        <dbReference type="SAM" id="MobiDB-lite"/>
    </source>
</evidence>
<dbReference type="GO" id="GO:0007076">
    <property type="term" value="P:mitotic chromosome condensation"/>
    <property type="evidence" value="ECO:0007669"/>
    <property type="project" value="InterPro"/>
</dbReference>
<feature type="domain" description="Integrase zinc-binding" evidence="2">
    <location>
        <begin position="245"/>
        <end position="299"/>
    </location>
</feature>
<dbReference type="InterPro" id="IPR026971">
    <property type="entry name" value="CND1/NCAPD3"/>
</dbReference>
<dbReference type="EMBL" id="CADCXU010021182">
    <property type="protein sequence ID" value="CAB0008951.1"/>
    <property type="molecule type" value="Genomic_DNA"/>
</dbReference>
<dbReference type="AlphaFoldDB" id="A0A6H5H0F4"/>
<dbReference type="OrthoDB" id="436262at2759"/>
<accession>A0A6H5H0F4</accession>
<keyword evidence="4" id="KW-1185">Reference proteome</keyword>
<feature type="compositionally biased region" description="Low complexity" evidence="1">
    <location>
        <begin position="177"/>
        <end position="189"/>
    </location>
</feature>
<dbReference type="Proteomes" id="UP000479000">
    <property type="component" value="Unassembled WGS sequence"/>
</dbReference>
<name>A0A6H5H0F4_9HEMI</name>
<dbReference type="Pfam" id="PF17921">
    <property type="entry name" value="Integrase_H2C2"/>
    <property type="match status" value="1"/>
</dbReference>
<dbReference type="Gene3D" id="1.10.340.70">
    <property type="match status" value="1"/>
</dbReference>
<sequence length="393" mass="45304">MNQRNVDHFEYSQEATSFAKLMCLVCDEVAKVMKSNSLLEVLEAIEFFSTAYQFGLATARPVIREALVYVKCKQPGVKEAVAAAYKTLYLNTVKPTPRERAQQIARRLIKLVRDLNLEQKCALEELMQEWMKNNELDSEFVQRPDRGRDLYDTYEAQQCQTEQQVREVRHQERLNYQTNGSTRNRSTTRQGDRGRPERLILGLSGGVDLLKVSIGINPKDGLISSLILGWWENHSGSEQIEQILVPLTRRQNVLREAHNHGYFGRRRTLSLIRTRYYWPGLQRDVKMFCSTCETCAKSGKNQPKRKAPLQQYIVGTAFERLGIDVAGPFPVSNKGNNIFCLIKYSKYFYQLYFTLLEKAKAEVVRSNLTFGLGDLIARFPNIIEPWTSHIYAK</sequence>
<dbReference type="GO" id="GO:0000796">
    <property type="term" value="C:condensin complex"/>
    <property type="evidence" value="ECO:0007669"/>
    <property type="project" value="TreeGrafter"/>
</dbReference>
<gene>
    <name evidence="3" type="ORF">NTEN_LOCUS14152</name>
</gene>
<dbReference type="GO" id="GO:0042393">
    <property type="term" value="F:histone binding"/>
    <property type="evidence" value="ECO:0007669"/>
    <property type="project" value="TreeGrafter"/>
</dbReference>
<dbReference type="GO" id="GO:0010032">
    <property type="term" value="P:meiotic chromosome condensation"/>
    <property type="evidence" value="ECO:0007669"/>
    <property type="project" value="TreeGrafter"/>
</dbReference>
<reference evidence="3 4" key="1">
    <citation type="submission" date="2020-02" db="EMBL/GenBank/DDBJ databases">
        <authorList>
            <person name="Ferguson B K."/>
        </authorList>
    </citation>
    <scope>NUCLEOTIDE SEQUENCE [LARGE SCALE GENOMIC DNA]</scope>
</reference>
<feature type="region of interest" description="Disordered" evidence="1">
    <location>
        <begin position="173"/>
        <end position="195"/>
    </location>
</feature>
<dbReference type="PANTHER" id="PTHR14222:SF2">
    <property type="entry name" value="CONDENSIN COMPLEX SUBUNIT 1"/>
    <property type="match status" value="1"/>
</dbReference>
<organism evidence="3 4">
    <name type="scientific">Nesidiocoris tenuis</name>
    <dbReference type="NCBI Taxonomy" id="355587"/>
    <lineage>
        <taxon>Eukaryota</taxon>
        <taxon>Metazoa</taxon>
        <taxon>Ecdysozoa</taxon>
        <taxon>Arthropoda</taxon>
        <taxon>Hexapoda</taxon>
        <taxon>Insecta</taxon>
        <taxon>Pterygota</taxon>
        <taxon>Neoptera</taxon>
        <taxon>Paraneoptera</taxon>
        <taxon>Hemiptera</taxon>
        <taxon>Heteroptera</taxon>
        <taxon>Panheteroptera</taxon>
        <taxon>Cimicomorpha</taxon>
        <taxon>Miridae</taxon>
        <taxon>Dicyphina</taxon>
        <taxon>Nesidiocoris</taxon>
    </lineage>
</organism>